<dbReference type="InterPro" id="IPR009695">
    <property type="entry name" value="Diacylglyc_glucosyltr_N"/>
</dbReference>
<keyword evidence="2" id="KW-0328">Glycosyltransferase</keyword>
<dbReference type="SUPFAM" id="SSF53756">
    <property type="entry name" value="UDP-Glycosyltransferase/glycogen phosphorylase"/>
    <property type="match status" value="1"/>
</dbReference>
<gene>
    <name evidence="5" type="ORF">I2501_04050</name>
</gene>
<dbReference type="GO" id="GO:0016758">
    <property type="term" value="F:hexosyltransferase activity"/>
    <property type="evidence" value="ECO:0007669"/>
    <property type="project" value="InterPro"/>
</dbReference>
<evidence type="ECO:0000259" key="4">
    <source>
        <dbReference type="Pfam" id="PF06925"/>
    </source>
</evidence>
<sequence length="360" mass="37721">MGEGHDAVARALAARLSGQGHDAVPVDLLRLLPTRAAGAALRGFYKGCIRYAPWVYAGIYAAFFRLGDGPGDGPGGPHERRGPDTTPLAAAVGPRLRALTERLRPDLVVPVFHLAAQVTGLERALGRLKVPTAVLVTDVAVHRQWLHPGNDHYLCLTRDAAHAVHAATGRPARAVGATLADAFLPPRAPARRPDPVLSRVLLSAGAWGAGTHFAETARTVAEAGFAPVVLCGRNERLRHRLRTLPGVTALGWQRDLPSLLAGATALVDNAAGQTALQALALGVPVVGYRPLPGHGRDGVRAMADLGLSRLADTPADLVSALDEARRAPQTAVPARELLFPGTAATVLADLADGRRPADPR</sequence>
<dbReference type="InterPro" id="IPR050519">
    <property type="entry name" value="Glycosyltransf_28_UgtP"/>
</dbReference>
<dbReference type="GO" id="GO:0016020">
    <property type="term" value="C:membrane"/>
    <property type="evidence" value="ECO:0007669"/>
    <property type="project" value="GOC"/>
</dbReference>
<dbReference type="GO" id="GO:0009247">
    <property type="term" value="P:glycolipid biosynthetic process"/>
    <property type="evidence" value="ECO:0007669"/>
    <property type="project" value="InterPro"/>
</dbReference>
<name>A0A931AZ41_9ACTN</name>
<dbReference type="EMBL" id="JADPRT010000002">
    <property type="protein sequence ID" value="MBF9067213.1"/>
    <property type="molecule type" value="Genomic_DNA"/>
</dbReference>
<comment type="caution">
    <text evidence="5">The sequence shown here is derived from an EMBL/GenBank/DDBJ whole genome shotgun (WGS) entry which is preliminary data.</text>
</comment>
<evidence type="ECO:0000256" key="2">
    <source>
        <dbReference type="ARBA" id="ARBA00022676"/>
    </source>
</evidence>
<keyword evidence="3" id="KW-0808">Transferase</keyword>
<feature type="domain" description="Diacylglycerol glucosyltransferase N-terminal" evidence="4">
    <location>
        <begin position="90"/>
        <end position="164"/>
    </location>
</feature>
<keyword evidence="6" id="KW-1185">Reference proteome</keyword>
<evidence type="ECO:0000256" key="3">
    <source>
        <dbReference type="ARBA" id="ARBA00022679"/>
    </source>
</evidence>
<dbReference type="PANTHER" id="PTHR43025:SF3">
    <property type="entry name" value="MONOGALACTOSYLDIACYLGLYCEROL SYNTHASE 1, CHLOROPLASTIC"/>
    <property type="match status" value="1"/>
</dbReference>
<dbReference type="Gene3D" id="3.40.50.2000">
    <property type="entry name" value="Glycogen Phosphorylase B"/>
    <property type="match status" value="1"/>
</dbReference>
<dbReference type="Pfam" id="PF06925">
    <property type="entry name" value="MGDG_synth"/>
    <property type="match status" value="1"/>
</dbReference>
<dbReference type="Proteomes" id="UP000657385">
    <property type="component" value="Unassembled WGS sequence"/>
</dbReference>
<accession>A0A931AZ41</accession>
<dbReference type="PANTHER" id="PTHR43025">
    <property type="entry name" value="MONOGALACTOSYLDIACYLGLYCEROL SYNTHASE"/>
    <property type="match status" value="1"/>
</dbReference>
<evidence type="ECO:0000313" key="5">
    <source>
        <dbReference type="EMBL" id="MBF9067213.1"/>
    </source>
</evidence>
<organism evidence="5 6">
    <name type="scientific">Streptacidiphilus fuscans</name>
    <dbReference type="NCBI Taxonomy" id="2789292"/>
    <lineage>
        <taxon>Bacteria</taxon>
        <taxon>Bacillati</taxon>
        <taxon>Actinomycetota</taxon>
        <taxon>Actinomycetes</taxon>
        <taxon>Kitasatosporales</taxon>
        <taxon>Streptomycetaceae</taxon>
        <taxon>Streptacidiphilus</taxon>
    </lineage>
</organism>
<protein>
    <submittedName>
        <fullName evidence="5">Galactosyldiacylglycerol synthase</fullName>
    </submittedName>
</protein>
<comment type="similarity">
    <text evidence="1">Belongs to the glycosyltransferase 28 family.</text>
</comment>
<reference evidence="5" key="1">
    <citation type="submission" date="2020-11" db="EMBL/GenBank/DDBJ databases">
        <title>Isolation and identification of active actinomycetes.</title>
        <authorList>
            <person name="Yu B."/>
        </authorList>
    </citation>
    <scope>NUCLEOTIDE SEQUENCE</scope>
    <source>
        <strain evidence="5">NEAU-YB345</strain>
    </source>
</reference>
<proteinExistence type="inferred from homology"/>
<evidence type="ECO:0000256" key="1">
    <source>
        <dbReference type="ARBA" id="ARBA00006962"/>
    </source>
</evidence>
<evidence type="ECO:0000313" key="6">
    <source>
        <dbReference type="Proteomes" id="UP000657385"/>
    </source>
</evidence>
<dbReference type="AlphaFoldDB" id="A0A931AZ41"/>